<dbReference type="RefSeq" id="WP_203113783.1">
    <property type="nucleotide sequence ID" value="NZ_JADOBG010000023.1"/>
</dbReference>
<feature type="coiled-coil region" evidence="1">
    <location>
        <begin position="180"/>
        <end position="241"/>
    </location>
</feature>
<feature type="transmembrane region" description="Helical" evidence="2">
    <location>
        <begin position="125"/>
        <end position="143"/>
    </location>
</feature>
<keyword evidence="2" id="KW-0472">Membrane</keyword>
<protein>
    <recommendedName>
        <fullName evidence="5">Coiled-coil protein</fullName>
    </recommendedName>
</protein>
<feature type="transmembrane region" description="Helical" evidence="2">
    <location>
        <begin position="286"/>
        <end position="305"/>
    </location>
</feature>
<feature type="transmembrane region" description="Helical" evidence="2">
    <location>
        <begin position="88"/>
        <end position="113"/>
    </location>
</feature>
<name>A0ABS1WG61_9GAMM</name>
<dbReference type="EMBL" id="JADWVN010000032">
    <property type="protein sequence ID" value="MBL7528342.1"/>
    <property type="molecule type" value="Genomic_DNA"/>
</dbReference>
<evidence type="ECO:0000313" key="3">
    <source>
        <dbReference type="EMBL" id="MBL7528342.1"/>
    </source>
</evidence>
<feature type="transmembrane region" description="Helical" evidence="2">
    <location>
        <begin position="261"/>
        <end position="280"/>
    </location>
</feature>
<keyword evidence="4" id="KW-1185">Reference proteome</keyword>
<keyword evidence="1" id="KW-0175">Coiled coil</keyword>
<evidence type="ECO:0000313" key="4">
    <source>
        <dbReference type="Proteomes" id="UP000809910"/>
    </source>
</evidence>
<dbReference type="Proteomes" id="UP000809910">
    <property type="component" value="Unassembled WGS sequence"/>
</dbReference>
<feature type="transmembrane region" description="Helical" evidence="2">
    <location>
        <begin position="149"/>
        <end position="170"/>
    </location>
</feature>
<accession>A0ABS1WG61</accession>
<sequence length="483" mass="53079">MGLDNDVKEDELDKARAIELLKAMQTPIDYQLVPLTKKSLLRAAAARIPWLSKISLKVDDAADTAIRIGERVSNVNDSFGNESIAHGFHYAVLVMAAIDFVRIPLIYLAAYLLDEKIPFKLSNNARWIYSAFLLGLTITALAAPVTAPVIAFIGAGTGLVFGTFLLARTLNTRYQLGKERKFIQGEIAKAEELMKLLQDDAKELEHKLATSTGDEFIALEIKGLEERYESQKSLIYELKNKELHLEQKIDRVGMMRVFDKSIGVGLTSLSIIGLVVTLFFPPVGGWILAGAAIAGGVYLTGRLLTPVVKHFGNWLMNQFTSSKESVEPESKEDLAHDNTLNEQKEAVMENSSGLKLAVSNVIASDSQSNMSQVTHGELLDEAASDIESNHHTASQHLEPEQGETIHQVDSTALVLVGLMGKKAAIEYSEHLHTHPHEVTNESELDTDFLIAKPKPKPEPEVIAQAEVDDREDEGESEAVGEHP</sequence>
<proteinExistence type="predicted"/>
<evidence type="ECO:0000256" key="1">
    <source>
        <dbReference type="SAM" id="Coils"/>
    </source>
</evidence>
<keyword evidence="2" id="KW-0812">Transmembrane</keyword>
<reference evidence="3 4" key="1">
    <citation type="submission" date="2020-12" db="EMBL/GenBank/DDBJ databases">
        <title>WGS of Legionella: environmental sample.</title>
        <authorList>
            <person name="Cristino S."/>
            <person name="Girolamini L."/>
            <person name="Salaris S."/>
            <person name="Pascale M.R."/>
            <person name="Mazzotta M."/>
            <person name="Orsini M."/>
            <person name="Grottola A."/>
        </authorList>
    </citation>
    <scope>NUCLEOTIDE SEQUENCE [LARGE SCALE GENOMIC DNA]</scope>
    <source>
        <strain evidence="3 4">30cs62</strain>
    </source>
</reference>
<comment type="caution">
    <text evidence="3">The sequence shown here is derived from an EMBL/GenBank/DDBJ whole genome shotgun (WGS) entry which is preliminary data.</text>
</comment>
<evidence type="ECO:0008006" key="5">
    <source>
        <dbReference type="Google" id="ProtNLM"/>
    </source>
</evidence>
<gene>
    <name evidence="3" type="ORF">I5282_17390</name>
</gene>
<organism evidence="3 4">
    <name type="scientific">Legionella bononiensis</name>
    <dbReference type="NCBI Taxonomy" id="2793102"/>
    <lineage>
        <taxon>Bacteria</taxon>
        <taxon>Pseudomonadati</taxon>
        <taxon>Pseudomonadota</taxon>
        <taxon>Gammaproteobacteria</taxon>
        <taxon>Legionellales</taxon>
        <taxon>Legionellaceae</taxon>
        <taxon>Legionella</taxon>
    </lineage>
</organism>
<evidence type="ECO:0000256" key="2">
    <source>
        <dbReference type="SAM" id="Phobius"/>
    </source>
</evidence>
<keyword evidence="2" id="KW-1133">Transmembrane helix</keyword>